<evidence type="ECO:0000313" key="2">
    <source>
        <dbReference type="Proteomes" id="UP000070612"/>
    </source>
</evidence>
<gene>
    <name evidence="1" type="ORF">AFM11_32275</name>
</gene>
<reference evidence="1 2" key="1">
    <citation type="submission" date="2015-07" db="EMBL/GenBank/DDBJ databases">
        <title>A draft genome sequence of Mycobacterium wolinskyi.</title>
        <authorList>
            <person name="de Man T.J."/>
            <person name="Perry K.A."/>
            <person name="Coulliette A.D."/>
            <person name="Jensen B."/>
            <person name="Toney N.C."/>
            <person name="Limbago B.M."/>
            <person name="Noble-Wang J."/>
        </authorList>
    </citation>
    <scope>NUCLEOTIDE SEQUENCE [LARGE SCALE GENOMIC DNA]</scope>
    <source>
        <strain evidence="1 2">CDC_01</strain>
    </source>
</reference>
<proteinExistence type="predicted"/>
<accession>A0A132PCJ9</accession>
<dbReference type="RefSeq" id="WP_067858007.1">
    <property type="nucleotide sequence ID" value="NZ_LGTW01000031.1"/>
</dbReference>
<organism evidence="1 2">
    <name type="scientific">Mycolicibacterium wolinskyi</name>
    <dbReference type="NCBI Taxonomy" id="59750"/>
    <lineage>
        <taxon>Bacteria</taxon>
        <taxon>Bacillati</taxon>
        <taxon>Actinomycetota</taxon>
        <taxon>Actinomycetes</taxon>
        <taxon>Mycobacteriales</taxon>
        <taxon>Mycobacteriaceae</taxon>
        <taxon>Mycolicibacterium</taxon>
    </lineage>
</organism>
<dbReference type="PATRIC" id="fig|59750.3.peg.4784"/>
<sequence length="187" mass="19950">MEGVEAEGAPARYRLLVFAPDIAELVTVAGGWLFDRAMAGWDVTGLVAEGSDVRPLRILGVGTAILESVLSMDTPANLPSAISIAGHHYSSDPRIRELIRRIADGGAAELTVWGEACPADLKAILLPVCYEPTSAARVFKKHALVAAGCFDRTVDGNESFRCGVTALKRIDSTEYLIAVQPQTDETP</sequence>
<dbReference type="Proteomes" id="UP000070612">
    <property type="component" value="Unassembled WGS sequence"/>
</dbReference>
<protein>
    <submittedName>
        <fullName evidence="1">Uncharacterized protein</fullName>
    </submittedName>
</protein>
<dbReference type="EMBL" id="LGTW01000031">
    <property type="protein sequence ID" value="KWX20049.1"/>
    <property type="molecule type" value="Genomic_DNA"/>
</dbReference>
<evidence type="ECO:0000313" key="1">
    <source>
        <dbReference type="EMBL" id="KWX20049.1"/>
    </source>
</evidence>
<dbReference type="AlphaFoldDB" id="A0A132PCJ9"/>
<keyword evidence="2" id="KW-1185">Reference proteome</keyword>
<comment type="caution">
    <text evidence="1">The sequence shown here is derived from an EMBL/GenBank/DDBJ whole genome shotgun (WGS) entry which is preliminary data.</text>
</comment>
<name>A0A132PCJ9_9MYCO</name>